<reference evidence="2" key="1">
    <citation type="submission" date="2020-05" db="EMBL/GenBank/DDBJ databases">
        <title>Phylogenomic resolution of chytrid fungi.</title>
        <authorList>
            <person name="Stajich J.E."/>
            <person name="Amses K."/>
            <person name="Simmons R."/>
            <person name="Seto K."/>
            <person name="Myers J."/>
            <person name="Bonds A."/>
            <person name="Quandt C.A."/>
            <person name="Barry K."/>
            <person name="Liu P."/>
            <person name="Grigoriev I."/>
            <person name="Longcore J.E."/>
            <person name="James T.Y."/>
        </authorList>
    </citation>
    <scope>NUCLEOTIDE SEQUENCE</scope>
    <source>
        <strain evidence="2">JEL0513</strain>
    </source>
</reference>
<evidence type="ECO:0000313" key="2">
    <source>
        <dbReference type="EMBL" id="KAJ3097437.1"/>
    </source>
</evidence>
<proteinExistence type="predicted"/>
<dbReference type="EMBL" id="JADGJH010002508">
    <property type="protein sequence ID" value="KAJ3097437.1"/>
    <property type="molecule type" value="Genomic_DNA"/>
</dbReference>
<comment type="caution">
    <text evidence="2">The sequence shown here is derived from an EMBL/GenBank/DDBJ whole genome shotgun (WGS) entry which is preliminary data.</text>
</comment>
<dbReference type="AlphaFoldDB" id="A0AAD5X857"/>
<feature type="compositionally biased region" description="Basic residues" evidence="1">
    <location>
        <begin position="60"/>
        <end position="76"/>
    </location>
</feature>
<sequence length="76" mass="8576">MISASYSLFRGPDPEKLQKAQAYVMPTCQEVEGWNARANAIAAENKAARMNRQQQQQQQKQKKQQQKGGQRKKAAA</sequence>
<name>A0AAD5X857_9FUNG</name>
<keyword evidence="3" id="KW-1185">Reference proteome</keyword>
<gene>
    <name evidence="2" type="ORF">HK100_005357</name>
</gene>
<feature type="region of interest" description="Disordered" evidence="1">
    <location>
        <begin position="42"/>
        <end position="76"/>
    </location>
</feature>
<dbReference type="Proteomes" id="UP001211907">
    <property type="component" value="Unassembled WGS sequence"/>
</dbReference>
<evidence type="ECO:0000256" key="1">
    <source>
        <dbReference type="SAM" id="MobiDB-lite"/>
    </source>
</evidence>
<protein>
    <submittedName>
        <fullName evidence="2">Uncharacterized protein</fullName>
    </submittedName>
</protein>
<accession>A0AAD5X857</accession>
<organism evidence="2 3">
    <name type="scientific">Physocladia obscura</name>
    <dbReference type="NCBI Taxonomy" id="109957"/>
    <lineage>
        <taxon>Eukaryota</taxon>
        <taxon>Fungi</taxon>
        <taxon>Fungi incertae sedis</taxon>
        <taxon>Chytridiomycota</taxon>
        <taxon>Chytridiomycota incertae sedis</taxon>
        <taxon>Chytridiomycetes</taxon>
        <taxon>Chytridiales</taxon>
        <taxon>Chytriomycetaceae</taxon>
        <taxon>Physocladia</taxon>
    </lineage>
</organism>
<evidence type="ECO:0000313" key="3">
    <source>
        <dbReference type="Proteomes" id="UP001211907"/>
    </source>
</evidence>
<feature type="compositionally biased region" description="Low complexity" evidence="1">
    <location>
        <begin position="42"/>
        <end position="59"/>
    </location>
</feature>